<gene>
    <name evidence="13" type="ORF">SI7747_08010222</name>
    <name evidence="14" type="ORF">SI8410_08011009</name>
</gene>
<dbReference type="FunFam" id="3.30.160.60:FF:000125">
    <property type="entry name" value="Putative zinc finger protein 143"/>
    <property type="match status" value="1"/>
</dbReference>
<dbReference type="Pfam" id="PF00096">
    <property type="entry name" value="zf-C2H2"/>
    <property type="match status" value="3"/>
</dbReference>
<dbReference type="PROSITE" id="PS50157">
    <property type="entry name" value="ZINC_FINGER_C2H2_2"/>
    <property type="match status" value="5"/>
</dbReference>
<dbReference type="GO" id="GO:0031519">
    <property type="term" value="C:PcG protein complex"/>
    <property type="evidence" value="ECO:0007669"/>
    <property type="project" value="TreeGrafter"/>
</dbReference>
<evidence type="ECO:0000256" key="11">
    <source>
        <dbReference type="SAM" id="MobiDB-lite"/>
    </source>
</evidence>
<keyword evidence="6" id="KW-0805">Transcription regulation</keyword>
<dbReference type="PROSITE" id="PS00028">
    <property type="entry name" value="ZINC_FINGER_C2H2_1"/>
    <property type="match status" value="5"/>
</dbReference>
<dbReference type="AlphaFoldDB" id="A0A7I8KRR9"/>
<feature type="domain" description="C2H2-type" evidence="12">
    <location>
        <begin position="85"/>
        <end position="114"/>
    </location>
</feature>
<feature type="compositionally biased region" description="Acidic residues" evidence="11">
    <location>
        <begin position="362"/>
        <end position="371"/>
    </location>
</feature>
<evidence type="ECO:0000256" key="9">
    <source>
        <dbReference type="ARBA" id="ARBA00023242"/>
    </source>
</evidence>
<feature type="compositionally biased region" description="Basic and acidic residues" evidence="11">
    <location>
        <begin position="257"/>
        <end position="272"/>
    </location>
</feature>
<keyword evidence="2" id="KW-0479">Metal-binding</keyword>
<dbReference type="FunFam" id="3.30.160.60:FF:000071">
    <property type="entry name" value="Putative zinc finger protein 143"/>
    <property type="match status" value="1"/>
</dbReference>
<keyword evidence="3" id="KW-0677">Repeat</keyword>
<feature type="compositionally biased region" description="Low complexity" evidence="11">
    <location>
        <begin position="285"/>
        <end position="299"/>
    </location>
</feature>
<dbReference type="GO" id="GO:0000978">
    <property type="term" value="F:RNA polymerase II cis-regulatory region sequence-specific DNA binding"/>
    <property type="evidence" value="ECO:0007669"/>
    <property type="project" value="TreeGrafter"/>
</dbReference>
<dbReference type="Proteomes" id="UP000663760">
    <property type="component" value="Chromosome 8"/>
</dbReference>
<dbReference type="SMART" id="SM00355">
    <property type="entry name" value="ZnF_C2H2"/>
    <property type="match status" value="5"/>
</dbReference>
<keyword evidence="15" id="KW-1185">Reference proteome</keyword>
<dbReference type="GO" id="GO:0000785">
    <property type="term" value="C:chromatin"/>
    <property type="evidence" value="ECO:0007669"/>
    <property type="project" value="TreeGrafter"/>
</dbReference>
<dbReference type="InterPro" id="IPR036236">
    <property type="entry name" value="Znf_C2H2_sf"/>
</dbReference>
<dbReference type="PANTHER" id="PTHR14003">
    <property type="entry name" value="TRANSCRIPTIONAL REPRESSOR PROTEIN YY"/>
    <property type="match status" value="1"/>
</dbReference>
<protein>
    <recommendedName>
        <fullName evidence="12">C2H2-type domain-containing protein</fullName>
    </recommendedName>
</protein>
<evidence type="ECO:0000256" key="2">
    <source>
        <dbReference type="ARBA" id="ARBA00022723"/>
    </source>
</evidence>
<feature type="domain" description="C2H2-type" evidence="12">
    <location>
        <begin position="174"/>
        <end position="203"/>
    </location>
</feature>
<dbReference type="InterPro" id="IPR013087">
    <property type="entry name" value="Znf_C2H2_type"/>
</dbReference>
<dbReference type="GO" id="GO:0008270">
    <property type="term" value="F:zinc ion binding"/>
    <property type="evidence" value="ECO:0007669"/>
    <property type="project" value="UniProtKB-KW"/>
</dbReference>
<comment type="subcellular location">
    <subcellularLocation>
        <location evidence="1">Nucleus</location>
    </subcellularLocation>
</comment>
<dbReference type="PANTHER" id="PTHR14003:SF1">
    <property type="entry name" value="ZINC FINGER TRANSCRIPTION FACTOR YY1"/>
    <property type="match status" value="1"/>
</dbReference>
<keyword evidence="9" id="KW-0539">Nucleus</keyword>
<dbReference type="FunFam" id="3.30.160.60:FF:000104">
    <property type="entry name" value="Transcriptional repressor protein YY1"/>
    <property type="match status" value="1"/>
</dbReference>
<proteinExistence type="predicted"/>
<name>A0A7I8KRR9_SPIIN</name>
<evidence type="ECO:0000256" key="8">
    <source>
        <dbReference type="ARBA" id="ARBA00023163"/>
    </source>
</evidence>
<feature type="region of interest" description="Disordered" evidence="11">
    <location>
        <begin position="257"/>
        <end position="371"/>
    </location>
</feature>
<dbReference type="GO" id="GO:0000981">
    <property type="term" value="F:DNA-binding transcription factor activity, RNA polymerase II-specific"/>
    <property type="evidence" value="ECO:0007669"/>
    <property type="project" value="TreeGrafter"/>
</dbReference>
<evidence type="ECO:0000256" key="1">
    <source>
        <dbReference type="ARBA" id="ARBA00004123"/>
    </source>
</evidence>
<feature type="domain" description="C2H2-type" evidence="12">
    <location>
        <begin position="233"/>
        <end position="263"/>
    </location>
</feature>
<evidence type="ECO:0000256" key="5">
    <source>
        <dbReference type="ARBA" id="ARBA00022833"/>
    </source>
</evidence>
<accession>A0A7I8KRR9</accession>
<dbReference type="EMBL" id="LR746271">
    <property type="protein sequence ID" value="CAA7400331.1"/>
    <property type="molecule type" value="Genomic_DNA"/>
</dbReference>
<feature type="domain" description="C2H2-type" evidence="12">
    <location>
        <begin position="144"/>
        <end position="173"/>
    </location>
</feature>
<evidence type="ECO:0000256" key="10">
    <source>
        <dbReference type="PROSITE-ProRule" id="PRU00042"/>
    </source>
</evidence>
<reference evidence="14" key="1">
    <citation type="submission" date="2020-02" db="EMBL/GenBank/DDBJ databases">
        <authorList>
            <person name="Scholz U."/>
            <person name="Mascher M."/>
            <person name="Fiebig A."/>
        </authorList>
    </citation>
    <scope>NUCLEOTIDE SEQUENCE</scope>
</reference>
<feature type="compositionally biased region" description="Acidic residues" evidence="11">
    <location>
        <begin position="337"/>
        <end position="351"/>
    </location>
</feature>
<evidence type="ECO:0000256" key="4">
    <source>
        <dbReference type="ARBA" id="ARBA00022771"/>
    </source>
</evidence>
<dbReference type="EMBL" id="LR743595">
    <property type="protein sequence ID" value="CAA2624383.1"/>
    <property type="molecule type" value="Genomic_DNA"/>
</dbReference>
<evidence type="ECO:0000256" key="7">
    <source>
        <dbReference type="ARBA" id="ARBA00023125"/>
    </source>
</evidence>
<sequence>MEMQAISPFMPENYSMGAYEGRMRREVVPAARWLKTWVPQDLLATGGKGMALKWVREDVLQAMNEKLEEPEQEEREPEPTTEILFLCSFEGCGKTFIDVAALRKHSHVHGEKQYICHYEGCGKKFLDSSKLKRHFLIHTGEKAYMCTYEGCGKAFSLDFNLRAHMRTHSQENYHVCPYEDCQKRFAHSYKLQGHIKSHHEKAAGTSMAKSAPPEERAAAAPKPAAALFSDRPYACPYEGCGKSYIHEYKLKLHLRREHPGHGQDNGKLDAEGKASAGKGSKRSRSSSLSAKLQQQQQQAAPPPPPPPSKISRKAPALTPASSSKKPWPTVTAKGVYEDSEETEEDCENPEEDAWRYQGTTNADDEETEDED</sequence>
<keyword evidence="4 10" id="KW-0863">Zinc-finger</keyword>
<dbReference type="OrthoDB" id="3437960at2759"/>
<evidence type="ECO:0000256" key="6">
    <source>
        <dbReference type="ARBA" id="ARBA00023015"/>
    </source>
</evidence>
<feature type="domain" description="C2H2-type" evidence="12">
    <location>
        <begin position="114"/>
        <end position="143"/>
    </location>
</feature>
<dbReference type="GO" id="GO:0005667">
    <property type="term" value="C:transcription regulator complex"/>
    <property type="evidence" value="ECO:0007669"/>
    <property type="project" value="TreeGrafter"/>
</dbReference>
<keyword evidence="7" id="KW-0238">DNA-binding</keyword>
<evidence type="ECO:0000256" key="3">
    <source>
        <dbReference type="ARBA" id="ARBA00022737"/>
    </source>
</evidence>
<dbReference type="Gene3D" id="3.30.160.60">
    <property type="entry name" value="Classic Zinc Finger"/>
    <property type="match status" value="5"/>
</dbReference>
<dbReference type="SUPFAM" id="SSF57667">
    <property type="entry name" value="beta-beta-alpha zinc fingers"/>
    <property type="match status" value="3"/>
</dbReference>
<feature type="region of interest" description="Disordered" evidence="11">
    <location>
        <begin position="196"/>
        <end position="223"/>
    </location>
</feature>
<evidence type="ECO:0000313" key="14">
    <source>
        <dbReference type="EMBL" id="CAA7400331.1"/>
    </source>
</evidence>
<keyword evidence="5" id="KW-0862">Zinc</keyword>
<organism evidence="14 15">
    <name type="scientific">Spirodela intermedia</name>
    <name type="common">Intermediate duckweed</name>
    <dbReference type="NCBI Taxonomy" id="51605"/>
    <lineage>
        <taxon>Eukaryota</taxon>
        <taxon>Viridiplantae</taxon>
        <taxon>Streptophyta</taxon>
        <taxon>Embryophyta</taxon>
        <taxon>Tracheophyta</taxon>
        <taxon>Spermatophyta</taxon>
        <taxon>Magnoliopsida</taxon>
        <taxon>Liliopsida</taxon>
        <taxon>Araceae</taxon>
        <taxon>Lemnoideae</taxon>
        <taxon>Spirodela</taxon>
    </lineage>
</organism>
<evidence type="ECO:0000259" key="12">
    <source>
        <dbReference type="PROSITE" id="PS50157"/>
    </source>
</evidence>
<evidence type="ECO:0000313" key="15">
    <source>
        <dbReference type="Proteomes" id="UP000663760"/>
    </source>
</evidence>
<evidence type="ECO:0000313" key="13">
    <source>
        <dbReference type="EMBL" id="CAA2624383.1"/>
    </source>
</evidence>
<keyword evidence="8" id="KW-0804">Transcription</keyword>